<evidence type="ECO:0000259" key="4">
    <source>
        <dbReference type="PROSITE" id="PS50081"/>
    </source>
</evidence>
<evidence type="ECO:0000256" key="3">
    <source>
        <dbReference type="ARBA" id="ARBA00022833"/>
    </source>
</evidence>
<evidence type="ECO:0000256" key="1">
    <source>
        <dbReference type="ARBA" id="ARBA00022723"/>
    </source>
</evidence>
<dbReference type="PROSITE" id="PS50081">
    <property type="entry name" value="ZF_DAG_PE_2"/>
    <property type="match status" value="1"/>
</dbReference>
<dbReference type="PANTHER" id="PTHR32410:SF215">
    <property type="entry name" value="DC1 DOMAIN-CONTAINING PROTEIN"/>
    <property type="match status" value="1"/>
</dbReference>
<proteinExistence type="predicted"/>
<keyword evidence="3" id="KW-0862">Zinc</keyword>
<dbReference type="SUPFAM" id="SSF57889">
    <property type="entry name" value="Cysteine-rich domain"/>
    <property type="match status" value="3"/>
</dbReference>
<sequence>MSGLKFCNHTRPKPEVENKIDPDDGNSWMCDACCLPIFSTPFITTVDPNDPNNIRVMHDQCAHDLPAKLEGLHSLHLREDLVLHQDSTTNNNKSCFRCHSMCGSRFYKCSSNDCDFQLDLSCALTIKILHRSHRHRLTAIKGKSLSSFICGVCGTQHQPDGRLGEWGLRSYVCSVCDYWIHPDCALLPNAIVIDKHQLHPLLLTYFHPIGLALGCMICDEVGGFDDFGIYACFGCFNYFVHIKCAVYSDPDQISFKPVLIRDAQVPGLLRLPMPNENTSVVSCILMKSTNVTKMISDGGKFFDKTIHDHPLILHDHPSDVAGRVCNACVQLISSSDPFYTCSFNNNNNSSTSNELTGPCRDFFLHRCCAHLPRILKINQFGFVSMLFLVSRAHTPFDFLCLRCQRRCNGFAYIEINFGEGSDRYVDVVCAYTLTSIVHNTHAKSHILRPEDNFGYSRMTCNCCGKKSQKMFGYECNNCRDFFLHAECALLPDTVTHKFDKHPLKLITTGTLIDDHLRLVASEEDEGESIIMFCEICEKDIDERCWYYGCKECDQCFHIGCIPTLDHLSRIKFGFTVRVSCHDCPVAAVRALSVDGYPCGHCRKIIRESDEIAFECSECYFMIHQGCAEELLVYVQKSN</sequence>
<keyword evidence="2" id="KW-0677">Repeat</keyword>
<gene>
    <name evidence="5" type="ORF">CASFOL_035856</name>
</gene>
<evidence type="ECO:0000313" key="6">
    <source>
        <dbReference type="Proteomes" id="UP001632038"/>
    </source>
</evidence>
<accession>A0ABD3BUR7</accession>
<reference evidence="6" key="1">
    <citation type="journal article" date="2024" name="IScience">
        <title>Strigolactones Initiate the Formation of Haustorium-like Structures in Castilleja.</title>
        <authorList>
            <person name="Buerger M."/>
            <person name="Peterson D."/>
            <person name="Chory J."/>
        </authorList>
    </citation>
    <scope>NUCLEOTIDE SEQUENCE [LARGE SCALE GENOMIC DNA]</scope>
</reference>
<dbReference type="AlphaFoldDB" id="A0ABD3BUR7"/>
<dbReference type="Proteomes" id="UP001632038">
    <property type="component" value="Unassembled WGS sequence"/>
</dbReference>
<feature type="domain" description="Phorbol-ester/DAG-type" evidence="4">
    <location>
        <begin position="580"/>
        <end position="634"/>
    </location>
</feature>
<keyword evidence="6" id="KW-1185">Reference proteome</keyword>
<evidence type="ECO:0000313" key="5">
    <source>
        <dbReference type="EMBL" id="KAL3620944.1"/>
    </source>
</evidence>
<keyword evidence="1" id="KW-0479">Metal-binding</keyword>
<dbReference type="InterPro" id="IPR002219">
    <property type="entry name" value="PKC_DAG/PE"/>
</dbReference>
<dbReference type="InterPro" id="IPR053192">
    <property type="entry name" value="Vacuole_Formation_Reg"/>
</dbReference>
<dbReference type="PANTHER" id="PTHR32410">
    <property type="entry name" value="CYSTEINE/HISTIDINE-RICH C1 DOMAIN FAMILY PROTEIN"/>
    <property type="match status" value="1"/>
</dbReference>
<organism evidence="5 6">
    <name type="scientific">Castilleja foliolosa</name>
    <dbReference type="NCBI Taxonomy" id="1961234"/>
    <lineage>
        <taxon>Eukaryota</taxon>
        <taxon>Viridiplantae</taxon>
        <taxon>Streptophyta</taxon>
        <taxon>Embryophyta</taxon>
        <taxon>Tracheophyta</taxon>
        <taxon>Spermatophyta</taxon>
        <taxon>Magnoliopsida</taxon>
        <taxon>eudicotyledons</taxon>
        <taxon>Gunneridae</taxon>
        <taxon>Pentapetalae</taxon>
        <taxon>asterids</taxon>
        <taxon>lamiids</taxon>
        <taxon>Lamiales</taxon>
        <taxon>Orobanchaceae</taxon>
        <taxon>Pedicularideae</taxon>
        <taxon>Castillejinae</taxon>
        <taxon>Castilleja</taxon>
    </lineage>
</organism>
<dbReference type="GO" id="GO:0046872">
    <property type="term" value="F:metal ion binding"/>
    <property type="evidence" value="ECO:0007669"/>
    <property type="project" value="UniProtKB-KW"/>
</dbReference>
<comment type="caution">
    <text evidence="5">The sequence shown here is derived from an EMBL/GenBank/DDBJ whole genome shotgun (WGS) entry which is preliminary data.</text>
</comment>
<dbReference type="EMBL" id="JAVIJP010000066">
    <property type="protein sequence ID" value="KAL3620944.1"/>
    <property type="molecule type" value="Genomic_DNA"/>
</dbReference>
<dbReference type="InterPro" id="IPR004146">
    <property type="entry name" value="DC1"/>
</dbReference>
<protein>
    <recommendedName>
        <fullName evidence="4">Phorbol-ester/DAG-type domain-containing protein</fullName>
    </recommendedName>
</protein>
<dbReference type="Pfam" id="PF03107">
    <property type="entry name" value="C1_2"/>
    <property type="match status" value="3"/>
</dbReference>
<evidence type="ECO:0000256" key="2">
    <source>
        <dbReference type="ARBA" id="ARBA00022737"/>
    </source>
</evidence>
<dbReference type="InterPro" id="IPR046349">
    <property type="entry name" value="C1-like_sf"/>
</dbReference>
<name>A0ABD3BUR7_9LAMI</name>